<dbReference type="KEGG" id="cate:C2869_12400"/>
<dbReference type="RefSeq" id="WP_108603233.1">
    <property type="nucleotide sequence ID" value="NZ_CP026604.1"/>
</dbReference>
<name>A0A2S0VSI9_9ALTE</name>
<reference evidence="1 2" key="1">
    <citation type="submission" date="2018-01" db="EMBL/GenBank/DDBJ databases">
        <title>Genome sequence of a Cantenovulum-like bacteria.</title>
        <authorList>
            <person name="Tan W.R."/>
            <person name="Lau N.-S."/>
            <person name="Go F."/>
            <person name="Amirul A.-A.A."/>
        </authorList>
    </citation>
    <scope>NUCLEOTIDE SEQUENCE [LARGE SCALE GENOMIC DNA]</scope>
    <source>
        <strain evidence="1 2">CCB-QB4</strain>
    </source>
</reference>
<gene>
    <name evidence="1" type="ORF">C2869_12400</name>
</gene>
<dbReference type="Proteomes" id="UP000244441">
    <property type="component" value="Chromosome"/>
</dbReference>
<evidence type="ECO:0000313" key="2">
    <source>
        <dbReference type="Proteomes" id="UP000244441"/>
    </source>
</evidence>
<evidence type="ECO:0000313" key="1">
    <source>
        <dbReference type="EMBL" id="AWB67186.1"/>
    </source>
</evidence>
<dbReference type="EMBL" id="CP026604">
    <property type="protein sequence ID" value="AWB67186.1"/>
    <property type="molecule type" value="Genomic_DNA"/>
</dbReference>
<accession>A0A2S0VSI9</accession>
<keyword evidence="2" id="KW-1185">Reference proteome</keyword>
<protein>
    <submittedName>
        <fullName evidence="1">Uncharacterized protein</fullName>
    </submittedName>
</protein>
<organism evidence="1 2">
    <name type="scientific">Saccharobesus litoralis</name>
    <dbReference type="NCBI Taxonomy" id="2172099"/>
    <lineage>
        <taxon>Bacteria</taxon>
        <taxon>Pseudomonadati</taxon>
        <taxon>Pseudomonadota</taxon>
        <taxon>Gammaproteobacteria</taxon>
        <taxon>Alteromonadales</taxon>
        <taxon>Alteromonadaceae</taxon>
        <taxon>Saccharobesus</taxon>
    </lineage>
</organism>
<dbReference type="AlphaFoldDB" id="A0A2S0VSI9"/>
<dbReference type="OrthoDB" id="6255955at2"/>
<sequence length="237" mass="27647">MEPLDISKVSLLPSHQNDSSVSSLLDFYEVMDLDIVLSTHQNWPQIRQLPPLFIHDRPDFFDDSQLPNELWLSDEVEAERLKYSNKFSILPALREYRLLLFSIADPSQPLAFGSMDISIQHTWQLEGRTERPWELGIQLEFLHNYVVPAYRDLGLDLLLGYAMGDIFWRQINHVLGQLTDSDYMLRPIIIDHERKAGGSMIVDTVEREMRMMSKLHKEKELDFRLENTLVSFPDIAC</sequence>
<proteinExistence type="predicted"/>